<reference evidence="3" key="1">
    <citation type="journal article" date="2013" name="Science">
        <title>Gene transfer from bacteria and archaea facilitated evolution of an extremophilic eukaryote.</title>
        <authorList>
            <person name="Schonknecht G."/>
            <person name="Chen W.H."/>
            <person name="Ternes C.M."/>
            <person name="Barbier G.G."/>
            <person name="Shrestha R.P."/>
            <person name="Stanke M."/>
            <person name="Brautigam A."/>
            <person name="Baker B.J."/>
            <person name="Banfield J.F."/>
            <person name="Garavito R.M."/>
            <person name="Carr K."/>
            <person name="Wilkerson C."/>
            <person name="Rensing S.A."/>
            <person name="Gagneul D."/>
            <person name="Dickenson N.E."/>
            <person name="Oesterhelt C."/>
            <person name="Lercher M.J."/>
            <person name="Weber A.P."/>
        </authorList>
    </citation>
    <scope>NUCLEOTIDE SEQUENCE [LARGE SCALE GENOMIC DNA]</scope>
    <source>
        <strain evidence="3">074W</strain>
    </source>
</reference>
<feature type="signal peptide" evidence="1">
    <location>
        <begin position="1"/>
        <end position="27"/>
    </location>
</feature>
<dbReference type="KEGG" id="gsl:Gasu_52710"/>
<proteinExistence type="predicted"/>
<protein>
    <submittedName>
        <fullName evidence="2">Uncharacterized protein</fullName>
    </submittedName>
</protein>
<dbReference type="Proteomes" id="UP000030680">
    <property type="component" value="Unassembled WGS sequence"/>
</dbReference>
<name>M2XUS5_GALSU</name>
<dbReference type="EMBL" id="KB454536">
    <property type="protein sequence ID" value="EME27169.1"/>
    <property type="molecule type" value="Genomic_DNA"/>
</dbReference>
<evidence type="ECO:0000256" key="1">
    <source>
        <dbReference type="SAM" id="SignalP"/>
    </source>
</evidence>
<sequence>MKCQSFTMKSSQLSFTLIGCLPSCSWSCGCFGNKYVWNKNDERRTRRSHLLRLKKKRLNLSSSLLKDSEPGDKQNLDACADKVDVDVKQLYDLPAEYSSPMSGDDFGLALERTLLALRNRLDRKDFDKIFDRNDPFIGEL</sequence>
<organism evidence="2 3">
    <name type="scientific">Galdieria sulphuraria</name>
    <name type="common">Red alga</name>
    <dbReference type="NCBI Taxonomy" id="130081"/>
    <lineage>
        <taxon>Eukaryota</taxon>
        <taxon>Rhodophyta</taxon>
        <taxon>Bangiophyceae</taxon>
        <taxon>Galdieriales</taxon>
        <taxon>Galdieriaceae</taxon>
        <taxon>Galdieria</taxon>
    </lineage>
</organism>
<evidence type="ECO:0000313" key="3">
    <source>
        <dbReference type="Proteomes" id="UP000030680"/>
    </source>
</evidence>
<dbReference type="RefSeq" id="XP_005703689.1">
    <property type="nucleotide sequence ID" value="XM_005703632.1"/>
</dbReference>
<feature type="chain" id="PRO_5004029063" evidence="1">
    <location>
        <begin position="28"/>
        <end position="140"/>
    </location>
</feature>
<dbReference type="AlphaFoldDB" id="M2XUS5"/>
<gene>
    <name evidence="2" type="ORF">Gasu_52710</name>
</gene>
<dbReference type="OrthoDB" id="10532066at2759"/>
<keyword evidence="3" id="KW-1185">Reference proteome</keyword>
<dbReference type="Gramene" id="EME27169">
    <property type="protein sequence ID" value="EME27169"/>
    <property type="gene ID" value="Gasu_52710"/>
</dbReference>
<accession>M2XUS5</accession>
<dbReference type="PROSITE" id="PS51257">
    <property type="entry name" value="PROKAR_LIPOPROTEIN"/>
    <property type="match status" value="1"/>
</dbReference>
<dbReference type="GeneID" id="17086099"/>
<evidence type="ECO:0000313" key="2">
    <source>
        <dbReference type="EMBL" id="EME27169.1"/>
    </source>
</evidence>
<keyword evidence="1" id="KW-0732">Signal</keyword>